<organism evidence="2">
    <name type="scientific">Oryza punctata</name>
    <name type="common">Red rice</name>
    <dbReference type="NCBI Taxonomy" id="4537"/>
    <lineage>
        <taxon>Eukaryota</taxon>
        <taxon>Viridiplantae</taxon>
        <taxon>Streptophyta</taxon>
        <taxon>Embryophyta</taxon>
        <taxon>Tracheophyta</taxon>
        <taxon>Spermatophyta</taxon>
        <taxon>Magnoliopsida</taxon>
        <taxon>Liliopsida</taxon>
        <taxon>Poales</taxon>
        <taxon>Poaceae</taxon>
        <taxon>BOP clade</taxon>
        <taxon>Oryzoideae</taxon>
        <taxon>Oryzeae</taxon>
        <taxon>Oryzinae</taxon>
        <taxon>Oryza</taxon>
    </lineage>
</organism>
<name>A0A0E0KXS3_ORYPU</name>
<dbReference type="Gramene" id="OPUNC05G01080.1">
    <property type="protein sequence ID" value="OPUNC05G01080.1"/>
    <property type="gene ID" value="OPUNC05G01080"/>
</dbReference>
<sequence length="157" mass="17816">MYCKDDSRAGTSRNFSRSKSLPTSATNSAKLLGRKQSAPTCNLPFLLKHPLINLEVNLSGIDHHLKRTRQKKWEGYHQHATCERDSCNFRKKQRHSIRISDLSRASNTYNEHPVGVMSNGDNQTSGSTSLDDDLQSCKKKMEWTEQKLTPPSQKDAK</sequence>
<keyword evidence="3" id="KW-1185">Reference proteome</keyword>
<evidence type="ECO:0000313" key="2">
    <source>
        <dbReference type="EnsemblPlants" id="OPUNC05G01080.1"/>
    </source>
</evidence>
<feature type="region of interest" description="Disordered" evidence="1">
    <location>
        <begin position="1"/>
        <end position="32"/>
    </location>
</feature>
<proteinExistence type="predicted"/>
<reference evidence="2" key="1">
    <citation type="submission" date="2015-04" db="UniProtKB">
        <authorList>
            <consortium name="EnsemblPlants"/>
        </authorList>
    </citation>
    <scope>IDENTIFICATION</scope>
</reference>
<accession>A0A0E0KXS3</accession>
<dbReference type="Proteomes" id="UP000026962">
    <property type="component" value="Chromosome 5"/>
</dbReference>
<dbReference type="AlphaFoldDB" id="A0A0E0KXS3"/>
<feature type="compositionally biased region" description="Polar residues" evidence="1">
    <location>
        <begin position="119"/>
        <end position="129"/>
    </location>
</feature>
<reference evidence="2" key="2">
    <citation type="submission" date="2018-05" db="EMBL/GenBank/DDBJ databases">
        <title>OpunRS2 (Oryza punctata Reference Sequence Version 2).</title>
        <authorList>
            <person name="Zhang J."/>
            <person name="Kudrna D."/>
            <person name="Lee S."/>
            <person name="Talag J."/>
            <person name="Welchert J."/>
            <person name="Wing R.A."/>
        </authorList>
    </citation>
    <scope>NUCLEOTIDE SEQUENCE [LARGE SCALE GENOMIC DNA]</scope>
</reference>
<evidence type="ECO:0000256" key="1">
    <source>
        <dbReference type="SAM" id="MobiDB-lite"/>
    </source>
</evidence>
<evidence type="ECO:0000313" key="3">
    <source>
        <dbReference type="Proteomes" id="UP000026962"/>
    </source>
</evidence>
<dbReference type="EnsemblPlants" id="OPUNC05G01080.1">
    <property type="protein sequence ID" value="OPUNC05G01080.1"/>
    <property type="gene ID" value="OPUNC05G01080"/>
</dbReference>
<feature type="compositionally biased region" description="Polar residues" evidence="1">
    <location>
        <begin position="9"/>
        <end position="29"/>
    </location>
</feature>
<dbReference type="HOGENOM" id="CLU_1680759_0_0_1"/>
<feature type="region of interest" description="Disordered" evidence="1">
    <location>
        <begin position="102"/>
        <end position="136"/>
    </location>
</feature>
<protein>
    <submittedName>
        <fullName evidence="2">Uncharacterized protein</fullName>
    </submittedName>
</protein>